<sequence>MILGCCMVALSFGALSLSSSPQVKNSCPFWAGSSLIETWNELGAQLQEISVKVNLFVLLSVVCVLLNLAGFILGCQGAQFVSSVPRCDLVDLGEGKICFCCEEFQPAKCTDKENALKLFPVQPCSAVHLLLKKVLFALCALNALTTTVCLVAAALRYLQIFAARRSCTDESQISAEEVEEHRRIPDPDDFVPPVPPPSYFATFYSCTPRTNRRMVGPDVIPLPHIYGARIKGVEVFCPLDPPPPYEAVVSQTDQQQGSSFQMAEGSEAATSPLEPICMPVIQEESASISTPSSNQLCPARNRRALQPLRTRSKSDPVLHHSAERGDVISQVLRGALCLFAYRCRVALATQGPGVQERAWRGADRSWENQVFCMHVKDRHLPCLLRLVRIFLVKSLSSEAFAVPVLSCEAATQTEGRPDLAAVTLRRGLRSRASRCRPRSLIDYKSYMDTKLLVARFLEQSSCSMTPDIHELVENIKSVLKSDEEYMEEAITSASFLEQKPDLSHPSGDRGEQNSLITRVKRYMNHGPFCCLLSKKVVNQREIYTHMSLVSSRCHSLPPSLCSPQLPEKQKQLNLFVTLFILPKIMGPMQPSTSRALVLPSRRQPGLLHLRSCGDLSTFVPAGRPRAERRPRRAEAERPHSLIGVIRETVL</sequence>
<reference evidence="9" key="1">
    <citation type="journal article" date="2019" name="IScience">
        <title>Narwhal Genome Reveals Long-Term Low Genetic Diversity despite Current Large Abundance Size.</title>
        <authorList>
            <person name="Westbury M.V."/>
            <person name="Petersen B."/>
            <person name="Garde E."/>
            <person name="Heide-Jorgensen M.P."/>
            <person name="Lorenzen E.D."/>
        </authorList>
    </citation>
    <scope>NUCLEOTIDE SEQUENCE [LARGE SCALE GENOMIC DNA]</scope>
</reference>
<evidence type="ECO:0000313" key="9">
    <source>
        <dbReference type="Proteomes" id="UP000308365"/>
    </source>
</evidence>
<organism evidence="8 9">
    <name type="scientific">Monodon monoceros</name>
    <name type="common">Narwhal</name>
    <name type="synonym">Ceratodon monodon</name>
    <dbReference type="NCBI Taxonomy" id="40151"/>
    <lineage>
        <taxon>Eukaryota</taxon>
        <taxon>Metazoa</taxon>
        <taxon>Chordata</taxon>
        <taxon>Craniata</taxon>
        <taxon>Vertebrata</taxon>
        <taxon>Euteleostomi</taxon>
        <taxon>Mammalia</taxon>
        <taxon>Eutheria</taxon>
        <taxon>Laurasiatheria</taxon>
        <taxon>Artiodactyla</taxon>
        <taxon>Whippomorpha</taxon>
        <taxon>Cetacea</taxon>
        <taxon>Odontoceti</taxon>
        <taxon>Monodontidae</taxon>
        <taxon>Monodon</taxon>
    </lineage>
</organism>
<evidence type="ECO:0000256" key="4">
    <source>
        <dbReference type="ARBA" id="ARBA00023136"/>
    </source>
</evidence>
<evidence type="ECO:0000256" key="3">
    <source>
        <dbReference type="ARBA" id="ARBA00022989"/>
    </source>
</evidence>
<keyword evidence="3 6" id="KW-1133">Transmembrane helix</keyword>
<evidence type="ECO:0000256" key="5">
    <source>
        <dbReference type="ARBA" id="ARBA00034309"/>
    </source>
</evidence>
<keyword evidence="4 6" id="KW-0472">Membrane</keyword>
<dbReference type="GO" id="GO:0016020">
    <property type="term" value="C:membrane"/>
    <property type="evidence" value="ECO:0007669"/>
    <property type="project" value="UniProtKB-SubCell"/>
</dbReference>
<comment type="similarity">
    <text evidence="5">Belongs to the ENTREP family.</text>
</comment>
<keyword evidence="2 6" id="KW-0812">Transmembrane</keyword>
<feature type="transmembrane region" description="Helical" evidence="6">
    <location>
        <begin position="49"/>
        <end position="73"/>
    </location>
</feature>
<dbReference type="PANTHER" id="PTHR17615:SF8">
    <property type="entry name" value="ENDOSOMAL TRANSMEMBRANE EPSIN INTERACTOR 1"/>
    <property type="match status" value="1"/>
</dbReference>
<dbReference type="PANTHER" id="PTHR17615">
    <property type="entry name" value="PROTEIN FAM189A"/>
    <property type="match status" value="1"/>
</dbReference>
<feature type="transmembrane region" description="Helical" evidence="6">
    <location>
        <begin position="135"/>
        <end position="158"/>
    </location>
</feature>
<gene>
    <name evidence="8" type="ORF">EI555_005375</name>
</gene>
<dbReference type="Proteomes" id="UP000308365">
    <property type="component" value="Unassembled WGS sequence"/>
</dbReference>
<accession>A0A4U1F927</accession>
<evidence type="ECO:0000256" key="1">
    <source>
        <dbReference type="ARBA" id="ARBA00004370"/>
    </source>
</evidence>
<dbReference type="EMBL" id="RWIC01000293">
    <property type="protein sequence ID" value="TKC45993.1"/>
    <property type="molecule type" value="Genomic_DNA"/>
</dbReference>
<protein>
    <recommendedName>
        <fullName evidence="10">Family with sequence similarity 189 member A2</fullName>
    </recommendedName>
</protein>
<dbReference type="AlphaFoldDB" id="A0A4U1F927"/>
<evidence type="ECO:0008006" key="10">
    <source>
        <dbReference type="Google" id="ProtNLM"/>
    </source>
</evidence>
<comment type="subcellular location">
    <subcellularLocation>
        <location evidence="1">Membrane</location>
    </subcellularLocation>
</comment>
<dbReference type="InterPro" id="IPR030431">
    <property type="entry name" value="ENTREP1-3"/>
</dbReference>
<feature type="signal peptide" evidence="7">
    <location>
        <begin position="1"/>
        <end position="18"/>
    </location>
</feature>
<evidence type="ECO:0000256" key="6">
    <source>
        <dbReference type="SAM" id="Phobius"/>
    </source>
</evidence>
<evidence type="ECO:0000256" key="7">
    <source>
        <dbReference type="SAM" id="SignalP"/>
    </source>
</evidence>
<evidence type="ECO:0000256" key="2">
    <source>
        <dbReference type="ARBA" id="ARBA00022692"/>
    </source>
</evidence>
<keyword evidence="7" id="KW-0732">Signal</keyword>
<comment type="caution">
    <text evidence="8">The sequence shown here is derived from an EMBL/GenBank/DDBJ whole genome shotgun (WGS) entry which is preliminary data.</text>
</comment>
<proteinExistence type="inferred from homology"/>
<feature type="chain" id="PRO_5020544741" description="Family with sequence similarity 189 member A2" evidence="7">
    <location>
        <begin position="19"/>
        <end position="650"/>
    </location>
</feature>
<evidence type="ECO:0000313" key="8">
    <source>
        <dbReference type="EMBL" id="TKC45993.1"/>
    </source>
</evidence>
<name>A0A4U1F927_MONMO</name>